<proteinExistence type="predicted"/>
<sequence>MSHEPSSPSLKISIKQRTHPIINIEKGFIQYKGRLKDMDEKCEKDMILNEVEESGFGSSNLDVMKLAFDRLNDPLTRMRFSASCGFWRWVAQCCYTMTPPQFPWLMLFVSDYWESHRTFVNLSDGIVHKLHLPEAEGMHCCGSFEGWLVMQAQVKD</sequence>
<dbReference type="EMBL" id="CM056812">
    <property type="protein sequence ID" value="KAJ8618330.1"/>
    <property type="molecule type" value="Genomic_DNA"/>
</dbReference>
<comment type="caution">
    <text evidence="1">The sequence shown here is derived from an EMBL/GenBank/DDBJ whole genome shotgun (WGS) entry which is preliminary data.</text>
</comment>
<name>A0ACC2KB34_PERAE</name>
<dbReference type="Proteomes" id="UP001234297">
    <property type="component" value="Chromosome 4"/>
</dbReference>
<accession>A0ACC2KB34</accession>
<evidence type="ECO:0000313" key="1">
    <source>
        <dbReference type="EMBL" id="KAJ8618330.1"/>
    </source>
</evidence>
<gene>
    <name evidence="1" type="ORF">MRB53_014516</name>
</gene>
<reference evidence="1 2" key="1">
    <citation type="journal article" date="2022" name="Hortic Res">
        <title>A haplotype resolved chromosomal level avocado genome allows analysis of novel avocado genes.</title>
        <authorList>
            <person name="Nath O."/>
            <person name="Fletcher S.J."/>
            <person name="Hayward A."/>
            <person name="Shaw L.M."/>
            <person name="Masouleh A.K."/>
            <person name="Furtado A."/>
            <person name="Henry R.J."/>
            <person name="Mitter N."/>
        </authorList>
    </citation>
    <scope>NUCLEOTIDE SEQUENCE [LARGE SCALE GENOMIC DNA]</scope>
    <source>
        <strain evidence="2">cv. Hass</strain>
    </source>
</reference>
<evidence type="ECO:0000313" key="2">
    <source>
        <dbReference type="Proteomes" id="UP001234297"/>
    </source>
</evidence>
<protein>
    <submittedName>
        <fullName evidence="1">Uncharacterized protein</fullName>
    </submittedName>
</protein>
<keyword evidence="2" id="KW-1185">Reference proteome</keyword>
<organism evidence="1 2">
    <name type="scientific">Persea americana</name>
    <name type="common">Avocado</name>
    <dbReference type="NCBI Taxonomy" id="3435"/>
    <lineage>
        <taxon>Eukaryota</taxon>
        <taxon>Viridiplantae</taxon>
        <taxon>Streptophyta</taxon>
        <taxon>Embryophyta</taxon>
        <taxon>Tracheophyta</taxon>
        <taxon>Spermatophyta</taxon>
        <taxon>Magnoliopsida</taxon>
        <taxon>Magnoliidae</taxon>
        <taxon>Laurales</taxon>
        <taxon>Lauraceae</taxon>
        <taxon>Persea</taxon>
    </lineage>
</organism>